<protein>
    <submittedName>
        <fullName evidence="4">Putative toxin component</fullName>
    </submittedName>
</protein>
<organism evidence="4 5">
    <name type="scientific">Bacillus paralicheniformis</name>
    <dbReference type="NCBI Taxonomy" id="1648923"/>
    <lineage>
        <taxon>Bacteria</taxon>
        <taxon>Bacillati</taxon>
        <taxon>Bacillota</taxon>
        <taxon>Bacilli</taxon>
        <taxon>Bacillales</taxon>
        <taxon>Bacillaceae</taxon>
        <taxon>Bacillus</taxon>
    </lineage>
</organism>
<gene>
    <name evidence="4" type="ORF">B4121_3228</name>
</gene>
<evidence type="ECO:0000259" key="3">
    <source>
        <dbReference type="Pfam" id="PF14449"/>
    </source>
</evidence>
<evidence type="ECO:0000256" key="2">
    <source>
        <dbReference type="ARBA" id="ARBA00022525"/>
    </source>
</evidence>
<dbReference type="GO" id="GO:0005576">
    <property type="term" value="C:extracellular region"/>
    <property type="evidence" value="ECO:0007669"/>
    <property type="project" value="UniProtKB-SubCell"/>
</dbReference>
<name>A0A7Z1B2I6_9BACI</name>
<dbReference type="Pfam" id="PF14449">
    <property type="entry name" value="PT-TG"/>
    <property type="match status" value="1"/>
</dbReference>
<evidence type="ECO:0000313" key="5">
    <source>
        <dbReference type="Proteomes" id="UP000185604"/>
    </source>
</evidence>
<dbReference type="GeneID" id="56671898"/>
<dbReference type="InterPro" id="IPR027797">
    <property type="entry name" value="PT-TG_dom"/>
</dbReference>
<proteinExistence type="predicted"/>
<feature type="domain" description="Pre-toxin TG" evidence="3">
    <location>
        <begin position="22"/>
        <end position="55"/>
    </location>
</feature>
<reference evidence="4 5" key="1">
    <citation type="journal article" date="2016" name="Front. Microbiol.">
        <title>High-Level Heat Resistance of Spores of Bacillus amyloliquefaciens and Bacillus licheniformis Results from the Presence of a spoVA Operon in a Tn1546 Transposon.</title>
        <authorList>
            <person name="Berendsen E.M."/>
            <person name="Koning R.A."/>
            <person name="Boekhorst J."/>
            <person name="de Jong A."/>
            <person name="Kuipers O.P."/>
            <person name="Wells-Bennik M.H."/>
        </authorList>
    </citation>
    <scope>NUCLEOTIDE SEQUENCE [LARGE SCALE GENOMIC DNA]</scope>
    <source>
        <strain evidence="4 5">B4121</strain>
    </source>
</reference>
<keyword evidence="2" id="KW-0964">Secreted</keyword>
<evidence type="ECO:0000256" key="1">
    <source>
        <dbReference type="ARBA" id="ARBA00004613"/>
    </source>
</evidence>
<dbReference type="Proteomes" id="UP000185604">
    <property type="component" value="Unassembled WGS sequence"/>
</dbReference>
<evidence type="ECO:0000313" key="4">
    <source>
        <dbReference type="EMBL" id="OLF89953.1"/>
    </source>
</evidence>
<dbReference type="AlphaFoldDB" id="A0A7Z1B2I6"/>
<comment type="caution">
    <text evidence="4">The sequence shown here is derived from an EMBL/GenBank/DDBJ whole genome shotgun (WGS) entry which is preliminary data.</text>
</comment>
<dbReference type="RefSeq" id="WP_025811318.1">
    <property type="nucleotide sequence ID" value="NZ_AP023088.1"/>
</dbReference>
<accession>A0A7Z1B2I6</accession>
<dbReference type="EMBL" id="LKPO01000021">
    <property type="protein sequence ID" value="OLF89953.1"/>
    <property type="molecule type" value="Genomic_DNA"/>
</dbReference>
<comment type="subcellular location">
    <subcellularLocation>
        <location evidence="1">Secreted</location>
    </subcellularLocation>
</comment>
<sequence>MKSKQKELTQKTGRSCEREWYEKVLDAGSTFAGNITGYYDYKKATEGVNPVTGETCLLHIMTSKNSPLFHLDRQMPKIYLSCWRNDSVC</sequence>